<dbReference type="RefSeq" id="WP_338177264.1">
    <property type="nucleotide sequence ID" value="NZ_JAEKNQ010000021.1"/>
</dbReference>
<evidence type="ECO:0000313" key="1">
    <source>
        <dbReference type="EMBL" id="MBJ7602613.1"/>
    </source>
</evidence>
<dbReference type="PANTHER" id="PTHR30292">
    <property type="entry name" value="UNCHARACTERIZED PROTEIN YBGL-RELATED"/>
    <property type="match status" value="1"/>
</dbReference>
<gene>
    <name evidence="1" type="ORF">JF888_05400</name>
</gene>
<dbReference type="InterPro" id="IPR011330">
    <property type="entry name" value="Glyco_hydro/deAcase_b/a-brl"/>
</dbReference>
<dbReference type="Gene3D" id="3.20.20.370">
    <property type="entry name" value="Glycoside hydrolase/deacetylase"/>
    <property type="match status" value="1"/>
</dbReference>
<sequence>MNINSDLGEAVGQDEEILPNIDSANVCCAAHAGSINESVATVSRCHELGVEVAAHPGFEDRENFGRVEYRLPLPELEGLIRFQIGALAALSKLGYVKAHGALYHVCQADAESAEVLVRISAEFGLGVMGQPGYGILAACEKLGVKGYREGFADRAYLANGLLAPRSQPGSVLEPGAAAEQALREIRSGKYDSICLHGDSPGAAATAKRIREAITEAGVETGPLSA</sequence>
<dbReference type="Pfam" id="PF03746">
    <property type="entry name" value="LamB_YcsF"/>
    <property type="match status" value="1"/>
</dbReference>
<dbReference type="AlphaFoldDB" id="A0A934NCZ9"/>
<dbReference type="Proteomes" id="UP000620075">
    <property type="component" value="Unassembled WGS sequence"/>
</dbReference>
<reference evidence="1 2" key="1">
    <citation type="submission" date="2020-10" db="EMBL/GenBank/DDBJ databases">
        <title>Ca. Dormibacterota MAGs.</title>
        <authorList>
            <person name="Montgomery K."/>
        </authorList>
    </citation>
    <scope>NUCLEOTIDE SEQUENCE [LARGE SCALE GENOMIC DNA]</scope>
    <source>
        <strain evidence="1">SC8811_S16_3</strain>
    </source>
</reference>
<proteinExistence type="predicted"/>
<dbReference type="PANTHER" id="PTHR30292:SF0">
    <property type="entry name" value="5-OXOPROLINASE SUBUNIT A"/>
    <property type="match status" value="1"/>
</dbReference>
<dbReference type="EMBL" id="JAEKNQ010000021">
    <property type="protein sequence ID" value="MBJ7602613.1"/>
    <property type="molecule type" value="Genomic_DNA"/>
</dbReference>
<name>A0A934NCZ9_9BACT</name>
<protein>
    <submittedName>
        <fullName evidence="1">LamB/YcsF family protein</fullName>
    </submittedName>
</protein>
<organism evidence="1 2">
    <name type="scientific">Candidatus Dormiibacter inghamiae</name>
    <dbReference type="NCBI Taxonomy" id="3127013"/>
    <lineage>
        <taxon>Bacteria</taxon>
        <taxon>Bacillati</taxon>
        <taxon>Candidatus Dormiibacterota</taxon>
        <taxon>Candidatus Dormibacteria</taxon>
        <taxon>Candidatus Dormibacterales</taxon>
        <taxon>Candidatus Dormibacteraceae</taxon>
        <taxon>Candidatus Dormiibacter</taxon>
    </lineage>
</organism>
<evidence type="ECO:0000313" key="2">
    <source>
        <dbReference type="Proteomes" id="UP000620075"/>
    </source>
</evidence>
<accession>A0A934NCZ9</accession>
<dbReference type="InterPro" id="IPR005501">
    <property type="entry name" value="LamB/YcsF/PxpA-like"/>
</dbReference>
<dbReference type="GO" id="GO:0005975">
    <property type="term" value="P:carbohydrate metabolic process"/>
    <property type="evidence" value="ECO:0007669"/>
    <property type="project" value="InterPro"/>
</dbReference>
<comment type="caution">
    <text evidence="1">The sequence shown here is derived from an EMBL/GenBank/DDBJ whole genome shotgun (WGS) entry which is preliminary data.</text>
</comment>
<dbReference type="SUPFAM" id="SSF88713">
    <property type="entry name" value="Glycoside hydrolase/deacetylase"/>
    <property type="match status" value="1"/>
</dbReference>